<comment type="caution">
    <text evidence="2">The sequence shown here is derived from an EMBL/GenBank/DDBJ whole genome shotgun (WGS) entry which is preliminary data.</text>
</comment>
<dbReference type="AlphaFoldDB" id="A0A1H3A464"/>
<dbReference type="InterPro" id="IPR043768">
    <property type="entry name" value="DUF5714"/>
</dbReference>
<dbReference type="RefSeq" id="WP_012937693.1">
    <property type="nucleotide sequence ID" value="NZ_CAMEFB010000030.1"/>
</dbReference>
<dbReference type="GeneID" id="78334049"/>
<organism evidence="2 3">
    <name type="scientific">Acidaminococcus fermentans</name>
    <dbReference type="NCBI Taxonomy" id="905"/>
    <lineage>
        <taxon>Bacteria</taxon>
        <taxon>Bacillati</taxon>
        <taxon>Bacillota</taxon>
        <taxon>Negativicutes</taxon>
        <taxon>Acidaminococcales</taxon>
        <taxon>Acidaminococcaceae</taxon>
        <taxon>Acidaminococcus</taxon>
    </lineage>
</organism>
<dbReference type="Pfam" id="PF18978">
    <property type="entry name" value="DUF5714"/>
    <property type="match status" value="1"/>
</dbReference>
<reference evidence="2 3" key="1">
    <citation type="submission" date="2016-10" db="EMBL/GenBank/DDBJ databases">
        <authorList>
            <person name="Varghese N."/>
            <person name="Submissions S."/>
        </authorList>
    </citation>
    <scope>NUCLEOTIDE SEQUENCE [LARGE SCALE GENOMIC DNA]</scope>
    <source>
        <strain evidence="2 3">WCC6</strain>
    </source>
</reference>
<name>A0A1H3A464_ACIFE</name>
<feature type="domain" description="DUF5714" evidence="1">
    <location>
        <begin position="11"/>
        <end position="183"/>
    </location>
</feature>
<protein>
    <recommendedName>
        <fullName evidence="1">DUF5714 domain-containing protein</fullName>
    </recommendedName>
</protein>
<dbReference type="OMA" id="RIMANVM"/>
<gene>
    <name evidence="2" type="ORF">SAMN05216495_11824</name>
</gene>
<evidence type="ECO:0000259" key="1">
    <source>
        <dbReference type="Pfam" id="PF18978"/>
    </source>
</evidence>
<dbReference type="Proteomes" id="UP000182379">
    <property type="component" value="Unassembled WGS sequence"/>
</dbReference>
<dbReference type="EMBL" id="FNOP01000018">
    <property type="protein sequence ID" value="SDX24383.1"/>
    <property type="molecule type" value="Genomic_DNA"/>
</dbReference>
<accession>A0A1H3A464</accession>
<proteinExistence type="predicted"/>
<evidence type="ECO:0000313" key="2">
    <source>
        <dbReference type="EMBL" id="SDX24383.1"/>
    </source>
</evidence>
<sequence length="189" mass="20759">MNDMEQRTQAIIEACAQEKETNPLAIFRHVASRDFVRIHGPEHHVLDGACLLTALHNAGMEFDLRELLGRLRQEGLQMPGAICGHWGVCGAVASIGAALALLEETGPLTTDSSWGSHMTCTARALANLAAIGGPRCCKRDAYTALKTAIPYVKERFGITLPEEKTVCGFYPRNQQCLEERCPYNPQFCD</sequence>
<evidence type="ECO:0000313" key="3">
    <source>
        <dbReference type="Proteomes" id="UP000182379"/>
    </source>
</evidence>